<protein>
    <recommendedName>
        <fullName evidence="3">SET domain-containing protein</fullName>
    </recommendedName>
</protein>
<dbReference type="PANTHER" id="PTHR47332:SF4">
    <property type="entry name" value="SET DOMAIN-CONTAINING PROTEIN 5"/>
    <property type="match status" value="1"/>
</dbReference>
<dbReference type="SMART" id="SM00317">
    <property type="entry name" value="SET"/>
    <property type="match status" value="1"/>
</dbReference>
<evidence type="ECO:0000256" key="1">
    <source>
        <dbReference type="SAM" id="MobiDB-lite"/>
    </source>
</evidence>
<dbReference type="GeneID" id="6012399"/>
<dbReference type="Gene3D" id="2.170.270.10">
    <property type="entry name" value="SET domain"/>
    <property type="match status" value="1"/>
</dbReference>
<dbReference type="KEGG" id="cci:CC1G_02952"/>
<keyword evidence="2" id="KW-0812">Transmembrane</keyword>
<dbReference type="InterPro" id="IPR046341">
    <property type="entry name" value="SET_dom_sf"/>
</dbReference>
<dbReference type="PROSITE" id="PS50280">
    <property type="entry name" value="SET"/>
    <property type="match status" value="1"/>
</dbReference>
<keyword evidence="2" id="KW-0472">Membrane</keyword>
<evidence type="ECO:0000259" key="3">
    <source>
        <dbReference type="PROSITE" id="PS50280"/>
    </source>
</evidence>
<dbReference type="EMBL" id="AACS02000008">
    <property type="protein sequence ID" value="EAU85929.2"/>
    <property type="molecule type" value="Genomic_DNA"/>
</dbReference>
<dbReference type="Pfam" id="PF00856">
    <property type="entry name" value="SET"/>
    <property type="match status" value="1"/>
</dbReference>
<evidence type="ECO:0000313" key="4">
    <source>
        <dbReference type="EMBL" id="EAU85929.2"/>
    </source>
</evidence>
<sequence length="346" mass="38488">MPSKRAGTKVPHGAKTTPRQNAKQRPAQPANNGHRLPGIWILWFGLLAGLFYGWYYGRWEDDSLKKQHREVVIFNPDIESPWDVVDIPGKGKGAIASRDIRQGELLLSEKPLFLVPPTINTSPTEFIWEKVENLTENKKQAFFNLSFVGLAQNKNPEKDKKHLALAIFETNAVSAGSSVGIFPRMARLNHGCSSAFNAVYSWRGQEGVLLIHAIKDIARGSEVLTTYSDTKKPRDERRAYLRDHYGFHCTCGSCALPEAESKASDNRLLAMAQHHSQLAGWMERKISGVEAIDHIKAIWKLGDEEGYWSERGRLAGDAVTDTDADATAPRLATSKALERSSATLVL</sequence>
<dbReference type="RefSeq" id="XP_001835864.2">
    <property type="nucleotide sequence ID" value="XM_001835812.2"/>
</dbReference>
<reference evidence="4 5" key="1">
    <citation type="journal article" date="2010" name="Proc. Natl. Acad. Sci. U.S.A.">
        <title>Insights into evolution of multicellular fungi from the assembled chromosomes of the mushroom Coprinopsis cinerea (Coprinus cinereus).</title>
        <authorList>
            <person name="Stajich J.E."/>
            <person name="Wilke S.K."/>
            <person name="Ahren D."/>
            <person name="Au C.H."/>
            <person name="Birren B.W."/>
            <person name="Borodovsky M."/>
            <person name="Burns C."/>
            <person name="Canback B."/>
            <person name="Casselton L.A."/>
            <person name="Cheng C.K."/>
            <person name="Deng J."/>
            <person name="Dietrich F.S."/>
            <person name="Fargo D.C."/>
            <person name="Farman M.L."/>
            <person name="Gathman A.C."/>
            <person name="Goldberg J."/>
            <person name="Guigo R."/>
            <person name="Hoegger P.J."/>
            <person name="Hooker J.B."/>
            <person name="Huggins A."/>
            <person name="James T.Y."/>
            <person name="Kamada T."/>
            <person name="Kilaru S."/>
            <person name="Kodira C."/>
            <person name="Kues U."/>
            <person name="Kupfer D."/>
            <person name="Kwan H.S."/>
            <person name="Lomsadze A."/>
            <person name="Li W."/>
            <person name="Lilly W.W."/>
            <person name="Ma L.J."/>
            <person name="Mackey A.J."/>
            <person name="Manning G."/>
            <person name="Martin F."/>
            <person name="Muraguchi H."/>
            <person name="Natvig D.O."/>
            <person name="Palmerini H."/>
            <person name="Ramesh M.A."/>
            <person name="Rehmeyer C.J."/>
            <person name="Roe B.A."/>
            <person name="Shenoy N."/>
            <person name="Stanke M."/>
            <person name="Ter-Hovhannisyan V."/>
            <person name="Tunlid A."/>
            <person name="Velagapudi R."/>
            <person name="Vision T.J."/>
            <person name="Zeng Q."/>
            <person name="Zolan M.E."/>
            <person name="Pukkila P.J."/>
        </authorList>
    </citation>
    <scope>NUCLEOTIDE SEQUENCE [LARGE SCALE GENOMIC DNA]</scope>
    <source>
        <strain evidence="5">Okayama-7 / 130 / ATCC MYA-4618 / FGSC 9003</strain>
    </source>
</reference>
<feature type="domain" description="SET" evidence="3">
    <location>
        <begin position="80"/>
        <end position="228"/>
    </location>
</feature>
<dbReference type="AlphaFoldDB" id="A8NRV4"/>
<dbReference type="eggNOG" id="KOG2084">
    <property type="taxonomic scope" value="Eukaryota"/>
</dbReference>
<proteinExistence type="predicted"/>
<name>A8NRV4_COPC7</name>
<evidence type="ECO:0000256" key="2">
    <source>
        <dbReference type="SAM" id="Phobius"/>
    </source>
</evidence>
<accession>A8NRV4</accession>
<dbReference type="InterPro" id="IPR053185">
    <property type="entry name" value="SET_domain_protein"/>
</dbReference>
<dbReference type="PANTHER" id="PTHR47332">
    <property type="entry name" value="SET DOMAIN-CONTAINING PROTEIN 5"/>
    <property type="match status" value="1"/>
</dbReference>
<organism evidence="4 5">
    <name type="scientific">Coprinopsis cinerea (strain Okayama-7 / 130 / ATCC MYA-4618 / FGSC 9003)</name>
    <name type="common">Inky cap fungus</name>
    <name type="synonym">Hormographiella aspergillata</name>
    <dbReference type="NCBI Taxonomy" id="240176"/>
    <lineage>
        <taxon>Eukaryota</taxon>
        <taxon>Fungi</taxon>
        <taxon>Dikarya</taxon>
        <taxon>Basidiomycota</taxon>
        <taxon>Agaricomycotina</taxon>
        <taxon>Agaricomycetes</taxon>
        <taxon>Agaricomycetidae</taxon>
        <taxon>Agaricales</taxon>
        <taxon>Agaricineae</taxon>
        <taxon>Psathyrellaceae</taxon>
        <taxon>Coprinopsis</taxon>
    </lineage>
</organism>
<keyword evidence="5" id="KW-1185">Reference proteome</keyword>
<dbReference type="InterPro" id="IPR001214">
    <property type="entry name" value="SET_dom"/>
</dbReference>
<dbReference type="FunCoup" id="A8NRV4">
    <property type="interactions" value="1"/>
</dbReference>
<feature type="region of interest" description="Disordered" evidence="1">
    <location>
        <begin position="1"/>
        <end position="31"/>
    </location>
</feature>
<gene>
    <name evidence="4" type="ORF">CC1G_02952</name>
</gene>
<evidence type="ECO:0000313" key="5">
    <source>
        <dbReference type="Proteomes" id="UP000001861"/>
    </source>
</evidence>
<dbReference type="SUPFAM" id="SSF82199">
    <property type="entry name" value="SET domain"/>
    <property type="match status" value="1"/>
</dbReference>
<comment type="caution">
    <text evidence="4">The sequence shown here is derived from an EMBL/GenBank/DDBJ whole genome shotgun (WGS) entry which is preliminary data.</text>
</comment>
<dbReference type="Proteomes" id="UP000001861">
    <property type="component" value="Unassembled WGS sequence"/>
</dbReference>
<dbReference type="InParanoid" id="A8NRV4"/>
<feature type="transmembrane region" description="Helical" evidence="2">
    <location>
        <begin position="39"/>
        <end position="57"/>
    </location>
</feature>
<dbReference type="CDD" id="cd20071">
    <property type="entry name" value="SET_SMYD"/>
    <property type="match status" value="1"/>
</dbReference>
<dbReference type="STRING" id="240176.A8NRV4"/>
<dbReference type="HOGENOM" id="CLU_028281_0_1_1"/>
<dbReference type="OMA" id="QHEFPGK"/>
<keyword evidence="2" id="KW-1133">Transmembrane helix</keyword>
<dbReference type="OrthoDB" id="265717at2759"/>
<dbReference type="VEuPathDB" id="FungiDB:CC1G_02952"/>